<feature type="region of interest" description="Disordered" evidence="1">
    <location>
        <begin position="89"/>
        <end position="111"/>
    </location>
</feature>
<name>A0A4Y2BI07_ARAVE</name>
<dbReference type="AlphaFoldDB" id="A0A4Y2BI07"/>
<gene>
    <name evidence="2" type="ORF">AVEN_215525_1</name>
</gene>
<dbReference type="Proteomes" id="UP000499080">
    <property type="component" value="Unassembled WGS sequence"/>
</dbReference>
<organism evidence="2 3">
    <name type="scientific">Araneus ventricosus</name>
    <name type="common">Orbweaver spider</name>
    <name type="synonym">Epeira ventricosa</name>
    <dbReference type="NCBI Taxonomy" id="182803"/>
    <lineage>
        <taxon>Eukaryota</taxon>
        <taxon>Metazoa</taxon>
        <taxon>Ecdysozoa</taxon>
        <taxon>Arthropoda</taxon>
        <taxon>Chelicerata</taxon>
        <taxon>Arachnida</taxon>
        <taxon>Araneae</taxon>
        <taxon>Araneomorphae</taxon>
        <taxon>Entelegynae</taxon>
        <taxon>Araneoidea</taxon>
        <taxon>Araneidae</taxon>
        <taxon>Araneus</taxon>
    </lineage>
</organism>
<keyword evidence="3" id="KW-1185">Reference proteome</keyword>
<evidence type="ECO:0000313" key="2">
    <source>
        <dbReference type="EMBL" id="GBL90784.1"/>
    </source>
</evidence>
<reference evidence="2 3" key="1">
    <citation type="journal article" date="2019" name="Sci. Rep.">
        <title>Orb-weaving spider Araneus ventricosus genome elucidates the spidroin gene catalogue.</title>
        <authorList>
            <person name="Kono N."/>
            <person name="Nakamura H."/>
            <person name="Ohtoshi R."/>
            <person name="Moran D.A.P."/>
            <person name="Shinohara A."/>
            <person name="Yoshida Y."/>
            <person name="Fujiwara M."/>
            <person name="Mori M."/>
            <person name="Tomita M."/>
            <person name="Arakawa K."/>
        </authorList>
    </citation>
    <scope>NUCLEOTIDE SEQUENCE [LARGE SCALE GENOMIC DNA]</scope>
</reference>
<dbReference type="EMBL" id="BGPR01000074">
    <property type="protein sequence ID" value="GBL90784.1"/>
    <property type="molecule type" value="Genomic_DNA"/>
</dbReference>
<accession>A0A4Y2BI07</accession>
<comment type="caution">
    <text evidence="2">The sequence shown here is derived from an EMBL/GenBank/DDBJ whole genome shotgun (WGS) entry which is preliminary data.</text>
</comment>
<protein>
    <submittedName>
        <fullName evidence="2">Uncharacterized protein</fullName>
    </submittedName>
</protein>
<proteinExistence type="predicted"/>
<sequence>MWPTFGARIDEKIRKKITITYLKLFAESNTISDETVEEWINERLRELTRKYEPRIEKLLVSGGDTICPCRCSIKLKVHGGLVVRSRLCDRKDPGSRPDSTEDPQCMGPVAC</sequence>
<feature type="compositionally biased region" description="Basic and acidic residues" evidence="1">
    <location>
        <begin position="89"/>
        <end position="99"/>
    </location>
</feature>
<evidence type="ECO:0000313" key="3">
    <source>
        <dbReference type="Proteomes" id="UP000499080"/>
    </source>
</evidence>
<evidence type="ECO:0000256" key="1">
    <source>
        <dbReference type="SAM" id="MobiDB-lite"/>
    </source>
</evidence>